<dbReference type="Proteomes" id="UP000008730">
    <property type="component" value="Segment"/>
</dbReference>
<organism evidence="1 2">
    <name type="scientific">Acinetobacter phage Acj61</name>
    <dbReference type="NCBI Taxonomy" id="760732"/>
    <lineage>
        <taxon>Viruses</taxon>
        <taxon>Duplodnaviria</taxon>
        <taxon>Heunggongvirae</taxon>
        <taxon>Uroviricota</taxon>
        <taxon>Caudoviricetes</taxon>
        <taxon>Pantevenvirales</taxon>
        <taxon>Straboviridae</taxon>
        <taxon>Twarogvirinae</taxon>
        <taxon>Lasallevirus</taxon>
        <taxon>Lasallevirus Acj61</taxon>
        <taxon>Acinetobacter virus Acj61</taxon>
    </lineage>
</organism>
<dbReference type="Pfam" id="PF24647">
    <property type="entry name" value="Phage_blade"/>
    <property type="match status" value="1"/>
</dbReference>
<protein>
    <submittedName>
        <fullName evidence="1">Uncharacterized protein</fullName>
    </submittedName>
</protein>
<name>E5E4I2_9CAUD</name>
<evidence type="ECO:0000313" key="1">
    <source>
        <dbReference type="EMBL" id="ADG36166.1"/>
    </source>
</evidence>
<dbReference type="InterPro" id="IPR056962">
    <property type="entry name" value="Phage_blade"/>
</dbReference>
<keyword evidence="2" id="KW-1185">Reference proteome</keyword>
<sequence length="58" mass="6367">MAILLEVIVVSKEQGVSPAVQLIELNIKTKAAQEKFLNELVHAEEGVGFVIHRKATII</sequence>
<accession>E5E4I2</accession>
<proteinExistence type="predicted"/>
<dbReference type="EMBL" id="GU911519">
    <property type="protein sequence ID" value="ADG36166.1"/>
    <property type="molecule type" value="Genomic_DNA"/>
</dbReference>
<dbReference type="RefSeq" id="YP_004009818.1">
    <property type="nucleotide sequence ID" value="NC_014661.1"/>
</dbReference>
<reference evidence="1 2" key="1">
    <citation type="journal article" date="2010" name="Virol. J.">
        <title>Genomes of the T4-related bacteriophages as windows on microbial genome evolution.</title>
        <authorList>
            <person name="Petrov V.M."/>
            <person name="Ratnayaka S."/>
            <person name="Nolan J.M."/>
            <person name="Miller E.S."/>
            <person name="Karam J.D."/>
        </authorList>
    </citation>
    <scope>NUCLEOTIDE SEQUENCE [LARGE SCALE GENOMIC DNA]</scope>
</reference>
<dbReference type="GeneID" id="9926091"/>
<dbReference type="KEGG" id="vg:9926091"/>
<evidence type="ECO:0000313" key="2">
    <source>
        <dbReference type="Proteomes" id="UP000008730"/>
    </source>
</evidence>
<gene>
    <name evidence="1" type="ORF">Acj61p201</name>
</gene>